<dbReference type="GeneID" id="106160468"/>
<reference evidence="2" key="1">
    <citation type="submission" date="2025-08" db="UniProtKB">
        <authorList>
            <consortium name="RefSeq"/>
        </authorList>
    </citation>
    <scope>IDENTIFICATION</scope>
    <source>
        <tissue evidence="2">Gonads</tissue>
    </source>
</reference>
<dbReference type="KEGG" id="lak:106160468"/>
<evidence type="ECO:0000313" key="2">
    <source>
        <dbReference type="RefSeq" id="XP_013392543.1"/>
    </source>
</evidence>
<name>A0A1S3I2S4_LINAN</name>
<dbReference type="InParanoid" id="A0A1S3I2S4"/>
<dbReference type="AlphaFoldDB" id="A0A1S3I2S4"/>
<organism evidence="1 2">
    <name type="scientific">Lingula anatina</name>
    <name type="common">Brachiopod</name>
    <name type="synonym">Lingula unguis</name>
    <dbReference type="NCBI Taxonomy" id="7574"/>
    <lineage>
        <taxon>Eukaryota</taxon>
        <taxon>Metazoa</taxon>
        <taxon>Spiralia</taxon>
        <taxon>Lophotrochozoa</taxon>
        <taxon>Brachiopoda</taxon>
        <taxon>Linguliformea</taxon>
        <taxon>Lingulata</taxon>
        <taxon>Lingulida</taxon>
        <taxon>Linguloidea</taxon>
        <taxon>Lingulidae</taxon>
        <taxon>Lingula</taxon>
    </lineage>
</organism>
<protein>
    <submittedName>
        <fullName evidence="2">Uncharacterized protein LOC106160468</fullName>
    </submittedName>
</protein>
<keyword evidence="1" id="KW-1185">Reference proteome</keyword>
<gene>
    <name evidence="2" type="primary">LOC106160468</name>
</gene>
<proteinExistence type="predicted"/>
<accession>A0A1S3I2S4</accession>
<evidence type="ECO:0000313" key="1">
    <source>
        <dbReference type="Proteomes" id="UP000085678"/>
    </source>
</evidence>
<sequence length="368" mass="40559">MAFEIIRPTLSGTRHFHSGRRLLHTISEDSVLSGKKIDTMEKMTVLLAFLAVTLRTALAVDCISCISVMTTNFQVMTSLQQMYGDNYDSRCSNNPTDITNVIPCSGSCMNINVTSSTILQGFSQPIVLQMFMRTCNPVTSLDDGCRDLSNNDVQNVQQFVGAGVALDNQIQGRYCVCNTDKCNQDISTLEGLPVGEPTRCHTCRYMEYTSSDPQIQQNFDNTMAQTPGLDIRCRDDPATVPYILCSGSCMSSEGTVNMTMNNNNLSMYLVQRQCASVRAETKCTMFNEEDKLVEQLLPVNSLKAAGVTNMEVSLGYCACSEEDCNGGHTGEHEEPEEPEEVRSASIRMTSISAIALATKSLFLLLIFY</sequence>
<dbReference type="RefSeq" id="XP_013392543.1">
    <property type="nucleotide sequence ID" value="XM_013537089.2"/>
</dbReference>
<dbReference type="Proteomes" id="UP000085678">
    <property type="component" value="Unplaced"/>
</dbReference>